<dbReference type="PROSITE" id="PS00107">
    <property type="entry name" value="PROTEIN_KINASE_ATP"/>
    <property type="match status" value="1"/>
</dbReference>
<evidence type="ECO:0000256" key="1">
    <source>
        <dbReference type="ARBA" id="ARBA00012513"/>
    </source>
</evidence>
<dbReference type="PROSITE" id="PS50011">
    <property type="entry name" value="PROTEIN_KINASE_DOM"/>
    <property type="match status" value="1"/>
</dbReference>
<keyword evidence="4 7" id="KW-0547">Nucleotide-binding</keyword>
<dbReference type="RefSeq" id="WP_147893652.1">
    <property type="nucleotide sequence ID" value="NZ_BAAANR010000001.1"/>
</dbReference>
<keyword evidence="11" id="KW-1185">Reference proteome</keyword>
<sequence length="380" mass="40369">MTAPDSPADAAEVLDGRYRLETVVGQGGYARVYRATDASLGRQVAVKVFTVEASDERDRRRRESETRLLAGLSHESLVTLFDASLDTDPAYLVMEFVDGPTLRTAIADGPLPPRKAARLAVELSEALQVIHAAGVVHRDIKPSNVLLRPPRTEFGEDRAMLADFGIASLVDSTRLTGTGTLVGTAAYLSPEQARGDRAGAASDVYSLGLLLLEALTSERAFAQQTPHEALAARIARTPEIPPQLPADWRALLSAMTALEPSHRPDAAAVTRAARRIESEDAALSPAARSTELTGATAVLEPGATAVLDPATRVLEPAADAPARRRPPRWLWWVLGALVVAIVVAVAVGIFLSAAASPADPAFPPLPDPLGSHFDDLWSTL</sequence>
<keyword evidence="8" id="KW-1133">Transmembrane helix</keyword>
<proteinExistence type="predicted"/>
<dbReference type="InterPro" id="IPR008271">
    <property type="entry name" value="Ser/Thr_kinase_AS"/>
</dbReference>
<keyword evidence="8" id="KW-0812">Transmembrane</keyword>
<keyword evidence="5 10" id="KW-0418">Kinase</keyword>
<organism evidence="10 11">
    <name type="scientific">Microbacterium hatanonis</name>
    <dbReference type="NCBI Taxonomy" id="404366"/>
    <lineage>
        <taxon>Bacteria</taxon>
        <taxon>Bacillati</taxon>
        <taxon>Actinomycetota</taxon>
        <taxon>Actinomycetes</taxon>
        <taxon>Micrococcales</taxon>
        <taxon>Microbacteriaceae</taxon>
        <taxon>Microbacterium</taxon>
    </lineage>
</organism>
<keyword evidence="2 10" id="KW-0723">Serine/threonine-protein kinase</keyword>
<dbReference type="InterPro" id="IPR017441">
    <property type="entry name" value="Protein_kinase_ATP_BS"/>
</dbReference>
<dbReference type="InterPro" id="IPR000719">
    <property type="entry name" value="Prot_kinase_dom"/>
</dbReference>
<dbReference type="Pfam" id="PF00069">
    <property type="entry name" value="Pkinase"/>
    <property type="match status" value="1"/>
</dbReference>
<reference evidence="10 11" key="1">
    <citation type="submission" date="2019-08" db="EMBL/GenBank/DDBJ databases">
        <authorList>
            <person name="Dong K."/>
        </authorList>
    </citation>
    <scope>NUCLEOTIDE SEQUENCE [LARGE SCALE GENOMIC DNA]</scope>
    <source>
        <strain evidence="10 11">JCM14558</strain>
    </source>
</reference>
<feature type="domain" description="Protein kinase" evidence="9">
    <location>
        <begin position="18"/>
        <end position="283"/>
    </location>
</feature>
<protein>
    <recommendedName>
        <fullName evidence="1">non-specific serine/threonine protein kinase</fullName>
        <ecNumber evidence="1">2.7.11.1</ecNumber>
    </recommendedName>
</protein>
<evidence type="ECO:0000256" key="2">
    <source>
        <dbReference type="ARBA" id="ARBA00022527"/>
    </source>
</evidence>
<evidence type="ECO:0000256" key="6">
    <source>
        <dbReference type="ARBA" id="ARBA00022840"/>
    </source>
</evidence>
<dbReference type="GO" id="GO:0004674">
    <property type="term" value="F:protein serine/threonine kinase activity"/>
    <property type="evidence" value="ECO:0007669"/>
    <property type="project" value="UniProtKB-KW"/>
</dbReference>
<dbReference type="SUPFAM" id="SSF56112">
    <property type="entry name" value="Protein kinase-like (PK-like)"/>
    <property type="match status" value="1"/>
</dbReference>
<dbReference type="GO" id="GO:0005524">
    <property type="term" value="F:ATP binding"/>
    <property type="evidence" value="ECO:0007669"/>
    <property type="project" value="UniProtKB-UniRule"/>
</dbReference>
<evidence type="ECO:0000256" key="4">
    <source>
        <dbReference type="ARBA" id="ARBA00022741"/>
    </source>
</evidence>
<feature type="binding site" evidence="7">
    <location>
        <position position="47"/>
    </location>
    <ligand>
        <name>ATP</name>
        <dbReference type="ChEBI" id="CHEBI:30616"/>
    </ligand>
</feature>
<dbReference type="CDD" id="cd14014">
    <property type="entry name" value="STKc_PknB_like"/>
    <property type="match status" value="1"/>
</dbReference>
<evidence type="ECO:0000256" key="8">
    <source>
        <dbReference type="SAM" id="Phobius"/>
    </source>
</evidence>
<dbReference type="AlphaFoldDB" id="A0A5C8I1I5"/>
<name>A0A5C8I1I5_9MICO</name>
<accession>A0A5C8I1I5</accession>
<dbReference type="EMBL" id="VRSV01000001">
    <property type="protein sequence ID" value="TXK12958.1"/>
    <property type="molecule type" value="Genomic_DNA"/>
</dbReference>
<comment type="caution">
    <text evidence="10">The sequence shown here is derived from an EMBL/GenBank/DDBJ whole genome shotgun (WGS) entry which is preliminary data.</text>
</comment>
<dbReference type="InterPro" id="IPR011009">
    <property type="entry name" value="Kinase-like_dom_sf"/>
</dbReference>
<feature type="transmembrane region" description="Helical" evidence="8">
    <location>
        <begin position="329"/>
        <end position="355"/>
    </location>
</feature>
<evidence type="ECO:0000256" key="3">
    <source>
        <dbReference type="ARBA" id="ARBA00022679"/>
    </source>
</evidence>
<keyword evidence="3" id="KW-0808">Transferase</keyword>
<dbReference type="Gene3D" id="1.10.510.10">
    <property type="entry name" value="Transferase(Phosphotransferase) domain 1"/>
    <property type="match status" value="1"/>
</dbReference>
<keyword evidence="8" id="KW-0472">Membrane</keyword>
<dbReference type="Gene3D" id="3.30.200.20">
    <property type="entry name" value="Phosphorylase Kinase, domain 1"/>
    <property type="match status" value="1"/>
</dbReference>
<dbReference type="OrthoDB" id="9762169at2"/>
<dbReference type="PANTHER" id="PTHR43289">
    <property type="entry name" value="MITOGEN-ACTIVATED PROTEIN KINASE KINASE KINASE 20-RELATED"/>
    <property type="match status" value="1"/>
</dbReference>
<gene>
    <name evidence="10" type="ORF">FVP77_05805</name>
</gene>
<keyword evidence="6 7" id="KW-0067">ATP-binding</keyword>
<evidence type="ECO:0000313" key="11">
    <source>
        <dbReference type="Proteomes" id="UP000321034"/>
    </source>
</evidence>
<evidence type="ECO:0000259" key="9">
    <source>
        <dbReference type="PROSITE" id="PS50011"/>
    </source>
</evidence>
<evidence type="ECO:0000256" key="5">
    <source>
        <dbReference type="ARBA" id="ARBA00022777"/>
    </source>
</evidence>
<dbReference type="EC" id="2.7.11.1" evidence="1"/>
<dbReference type="PROSITE" id="PS00108">
    <property type="entry name" value="PROTEIN_KINASE_ST"/>
    <property type="match status" value="1"/>
</dbReference>
<dbReference type="PANTHER" id="PTHR43289:SF6">
    <property type="entry name" value="SERINE_THREONINE-PROTEIN KINASE NEKL-3"/>
    <property type="match status" value="1"/>
</dbReference>
<evidence type="ECO:0000256" key="7">
    <source>
        <dbReference type="PROSITE-ProRule" id="PRU10141"/>
    </source>
</evidence>
<evidence type="ECO:0000313" key="10">
    <source>
        <dbReference type="EMBL" id="TXK12958.1"/>
    </source>
</evidence>
<dbReference type="SMART" id="SM00220">
    <property type="entry name" value="S_TKc"/>
    <property type="match status" value="1"/>
</dbReference>
<dbReference type="Proteomes" id="UP000321034">
    <property type="component" value="Unassembled WGS sequence"/>
</dbReference>